<dbReference type="Proteomes" id="UP000469125">
    <property type="component" value="Unassembled WGS sequence"/>
</dbReference>
<evidence type="ECO:0000313" key="3">
    <source>
        <dbReference type="Proteomes" id="UP000469125"/>
    </source>
</evidence>
<proteinExistence type="predicted"/>
<dbReference type="AlphaFoldDB" id="A0A6N8FIC1"/>
<dbReference type="RefSeq" id="WP_155669318.1">
    <property type="nucleotide sequence ID" value="NZ_WOCA01000011.1"/>
</dbReference>
<keyword evidence="1" id="KW-0175">Coiled coil</keyword>
<evidence type="ECO:0000313" key="2">
    <source>
        <dbReference type="EMBL" id="MUK89340.1"/>
    </source>
</evidence>
<reference evidence="2 3" key="1">
    <citation type="submission" date="2019-11" db="EMBL/GenBank/DDBJ databases">
        <authorList>
            <person name="Li X."/>
        </authorList>
    </citation>
    <scope>NUCLEOTIDE SEQUENCE [LARGE SCALE GENOMIC DNA]</scope>
    <source>
        <strain evidence="2 3">L9</strain>
    </source>
</reference>
<feature type="coiled-coil region" evidence="1">
    <location>
        <begin position="86"/>
        <end position="141"/>
    </location>
</feature>
<gene>
    <name evidence="2" type="ORF">GMD78_13305</name>
</gene>
<dbReference type="Pfam" id="PF19776">
    <property type="entry name" value="DUF6262"/>
    <property type="match status" value="1"/>
</dbReference>
<dbReference type="EMBL" id="WOCA01000011">
    <property type="protein sequence ID" value="MUK89340.1"/>
    <property type="molecule type" value="Genomic_DNA"/>
</dbReference>
<keyword evidence="3" id="KW-1185">Reference proteome</keyword>
<accession>A0A6N8FIC1</accession>
<dbReference type="Gene3D" id="1.10.10.60">
    <property type="entry name" value="Homeodomain-like"/>
    <property type="match status" value="1"/>
</dbReference>
<name>A0A6N8FIC1_9BACI</name>
<dbReference type="InterPro" id="IPR046229">
    <property type="entry name" value="TnpC-like"/>
</dbReference>
<organism evidence="2 3">
    <name type="scientific">Ornithinibacillus caprae</name>
    <dbReference type="NCBI Taxonomy" id="2678566"/>
    <lineage>
        <taxon>Bacteria</taxon>
        <taxon>Bacillati</taxon>
        <taxon>Bacillota</taxon>
        <taxon>Bacilli</taxon>
        <taxon>Bacillales</taxon>
        <taxon>Bacillaceae</taxon>
        <taxon>Ornithinibacillus</taxon>
    </lineage>
</organism>
<comment type="caution">
    <text evidence="2">The sequence shown here is derived from an EMBL/GenBank/DDBJ whole genome shotgun (WGS) entry which is preliminary data.</text>
</comment>
<evidence type="ECO:0000256" key="1">
    <source>
        <dbReference type="SAM" id="Coils"/>
    </source>
</evidence>
<protein>
    <submittedName>
        <fullName evidence="2">Uncharacterized protein</fullName>
    </submittedName>
</protein>
<sequence length="147" mass="17274">MTIDKQQEMLNRIDQAISNLRRGKKKLSISKIAEKAGIARKTIYNRPEIKQRCDQAILIQDEQSKAEQEVAASSVPQVENRPLTGRKLLEERYRKSREDLKLEREKNAKLLENNRELVLEKAELKNRIQMLQQQMERLKAQKVKPLK</sequence>